<dbReference type="EMBL" id="NBSH01000003">
    <property type="protein sequence ID" value="ORX38893.1"/>
    <property type="molecule type" value="Genomic_DNA"/>
</dbReference>
<reference evidence="3 4" key="1">
    <citation type="submission" date="2017-03" db="EMBL/GenBank/DDBJ databases">
        <title>Widespread Adenine N6-methylation of Active Genes in Fungi.</title>
        <authorList>
            <consortium name="DOE Joint Genome Institute"/>
            <person name="Mondo S.J."/>
            <person name="Dannebaum R.O."/>
            <person name="Kuo R.C."/>
            <person name="Louie K.B."/>
            <person name="Bewick A.J."/>
            <person name="Labutti K."/>
            <person name="Haridas S."/>
            <person name="Kuo A."/>
            <person name="Salamov A."/>
            <person name="Ahrendt S.R."/>
            <person name="Lau R."/>
            <person name="Bowen B.P."/>
            <person name="Lipzen A."/>
            <person name="Sullivan W."/>
            <person name="Andreopoulos W.B."/>
            <person name="Clum A."/>
            <person name="Lindquist E."/>
            <person name="Daum C."/>
            <person name="Northen T.R."/>
            <person name="Ramamoorthy G."/>
            <person name="Schmitz R.J."/>
            <person name="Gryganskyi A."/>
            <person name="Culley D."/>
            <person name="Magnuson J."/>
            <person name="James T.Y."/>
            <person name="O'Malley M.A."/>
            <person name="Stajich J.E."/>
            <person name="Spatafora J.W."/>
            <person name="Visel A."/>
            <person name="Grigoriev I.V."/>
        </authorList>
    </citation>
    <scope>NUCLEOTIDE SEQUENCE [LARGE SCALE GENOMIC DNA]</scope>
    <source>
        <strain evidence="3 4">NRRL Y-17943</strain>
    </source>
</reference>
<gene>
    <name evidence="3" type="ORF">BD324DRAFT_617810</name>
</gene>
<evidence type="ECO:0000256" key="1">
    <source>
        <dbReference type="SAM" id="Phobius"/>
    </source>
</evidence>
<keyword evidence="4" id="KW-1185">Reference proteome</keyword>
<organism evidence="3 4">
    <name type="scientific">Kockovaella imperatae</name>
    <dbReference type="NCBI Taxonomy" id="4999"/>
    <lineage>
        <taxon>Eukaryota</taxon>
        <taxon>Fungi</taxon>
        <taxon>Dikarya</taxon>
        <taxon>Basidiomycota</taxon>
        <taxon>Agaricomycotina</taxon>
        <taxon>Tremellomycetes</taxon>
        <taxon>Tremellales</taxon>
        <taxon>Cuniculitremaceae</taxon>
        <taxon>Kockovaella</taxon>
    </lineage>
</organism>
<proteinExistence type="predicted"/>
<feature type="transmembrane region" description="Helical" evidence="1">
    <location>
        <begin position="60"/>
        <end position="79"/>
    </location>
</feature>
<keyword evidence="1" id="KW-0812">Transmembrane</keyword>
<dbReference type="InterPro" id="IPR056824">
    <property type="entry name" value="PGAP1_TMD"/>
</dbReference>
<feature type="domain" description="GPI inositol-deacylase transmembrane" evidence="2">
    <location>
        <begin position="2"/>
        <end position="99"/>
    </location>
</feature>
<keyword evidence="1" id="KW-1133">Transmembrane helix</keyword>
<evidence type="ECO:0000313" key="3">
    <source>
        <dbReference type="EMBL" id="ORX38893.1"/>
    </source>
</evidence>
<feature type="transmembrane region" description="Helical" evidence="1">
    <location>
        <begin position="85"/>
        <end position="103"/>
    </location>
</feature>
<dbReference type="GeneID" id="33556755"/>
<accession>A0A1Y1ULG9</accession>
<evidence type="ECO:0000259" key="2">
    <source>
        <dbReference type="Pfam" id="PF25140"/>
    </source>
</evidence>
<keyword evidence="1" id="KW-0472">Membrane</keyword>
<protein>
    <recommendedName>
        <fullName evidence="2">GPI inositol-deacylase transmembrane domain-containing protein</fullName>
    </recommendedName>
</protein>
<dbReference type="RefSeq" id="XP_021872756.1">
    <property type="nucleotide sequence ID" value="XM_022014947.1"/>
</dbReference>
<dbReference type="Proteomes" id="UP000193218">
    <property type="component" value="Unassembled WGS sequence"/>
</dbReference>
<dbReference type="Pfam" id="PF25140">
    <property type="entry name" value="PGAP1_TMD"/>
    <property type="match status" value="1"/>
</dbReference>
<comment type="caution">
    <text evidence="3">The sequence shown here is derived from an EMBL/GenBank/DDBJ whole genome shotgun (WGS) entry which is preliminary data.</text>
</comment>
<dbReference type="AlphaFoldDB" id="A0A1Y1ULG9"/>
<evidence type="ECO:0000313" key="4">
    <source>
        <dbReference type="Proteomes" id="UP000193218"/>
    </source>
</evidence>
<dbReference type="InParanoid" id="A0A1Y1ULG9"/>
<sequence>MLLLTFILPFNLVTLGIWARTLWLDWRSAFSSDHNILRVIPLLGLVELSSRTQELHSRHLFIRVAQACLLLLSLIAFLFGGRHMYILPYLVDPVLLCLWGILWP</sequence>
<name>A0A1Y1ULG9_9TREE</name>